<gene>
    <name evidence="2" type="ORF">EOT05_02110</name>
</gene>
<organism evidence="2 3">
    <name type="scientific">Candidatus Microsaccharimonas sossegonensis</name>
    <dbReference type="NCBI Taxonomy" id="2506948"/>
    <lineage>
        <taxon>Bacteria</taxon>
        <taxon>Candidatus Saccharimonadota</taxon>
        <taxon>Candidatus Saccharimonadia</taxon>
        <taxon>Candidatus Saccharimonadales</taxon>
        <taxon>Candidatus Saccharimonadaceae</taxon>
        <taxon>Candidatus Microsaccharimonas</taxon>
    </lineage>
</organism>
<dbReference type="EMBL" id="SCKX01000001">
    <property type="protein sequence ID" value="RWZ78525.1"/>
    <property type="molecule type" value="Genomic_DNA"/>
</dbReference>
<dbReference type="AlphaFoldDB" id="A0A4Q0AH78"/>
<keyword evidence="1" id="KW-0175">Coiled coil</keyword>
<evidence type="ECO:0000313" key="2">
    <source>
        <dbReference type="EMBL" id="RWZ78525.1"/>
    </source>
</evidence>
<name>A0A4Q0AH78_9BACT</name>
<evidence type="ECO:0000313" key="3">
    <source>
        <dbReference type="Proteomes" id="UP000289257"/>
    </source>
</evidence>
<keyword evidence="3" id="KW-1185">Reference proteome</keyword>
<proteinExistence type="predicted"/>
<dbReference type="Proteomes" id="UP000289257">
    <property type="component" value="Unassembled WGS sequence"/>
</dbReference>
<comment type="caution">
    <text evidence="2">The sequence shown here is derived from an EMBL/GenBank/DDBJ whole genome shotgun (WGS) entry which is preliminary data.</text>
</comment>
<sequence length="102" mass="11551">MTTIKMTFDQKIDNVQGQLNMMNSGDSVFKGYVHRQFEVIAKEMVTKEDLRNMEARIGKKMATKKDLNKLEARIESKMATKADLNKLTEIVIKIADKVGVSA</sequence>
<accession>A0A4Q0AH78</accession>
<reference evidence="2" key="1">
    <citation type="submission" date="2019-01" db="EMBL/GenBank/DDBJ databases">
        <title>Genomic signatures and co-occurrence patterns of the ultra-small Saccharimodia (Patescibacteria phylum) suggest a symbiotic lifestyle.</title>
        <authorList>
            <person name="Lemos L."/>
            <person name="Medeiros J."/>
            <person name="Andreote F."/>
            <person name="Fernandes G."/>
            <person name="Varani A."/>
            <person name="Oliveira G."/>
            <person name="Pylro V."/>
        </authorList>
    </citation>
    <scope>NUCLEOTIDE SEQUENCE [LARGE SCALE GENOMIC DNA]</scope>
    <source>
        <strain evidence="2">AMD02</strain>
    </source>
</reference>
<protein>
    <submittedName>
        <fullName evidence="2">Uncharacterized protein</fullName>
    </submittedName>
</protein>
<evidence type="ECO:0000256" key="1">
    <source>
        <dbReference type="SAM" id="Coils"/>
    </source>
</evidence>
<feature type="coiled-coil region" evidence="1">
    <location>
        <begin position="60"/>
        <end position="87"/>
    </location>
</feature>